<proteinExistence type="inferred from homology"/>
<keyword evidence="4" id="KW-0418">Kinase</keyword>
<evidence type="ECO:0000256" key="6">
    <source>
        <dbReference type="ARBA" id="ARBA00023277"/>
    </source>
</evidence>
<reference evidence="9 10" key="1">
    <citation type="submission" date="2019-03" db="EMBL/GenBank/DDBJ databases">
        <title>Sequencing the genomes of 1000 actinobacteria strains.</title>
        <authorList>
            <person name="Klenk H.-P."/>
        </authorList>
    </citation>
    <scope>NUCLEOTIDE SEQUENCE [LARGE SCALE GENOMIC DNA]</scope>
    <source>
        <strain evidence="9 10">DSM 18936</strain>
    </source>
</reference>
<dbReference type="InterPro" id="IPR037051">
    <property type="entry name" value="4-carb_acid_sugar_kinase_N_sf"/>
</dbReference>
<dbReference type="Gene3D" id="3.40.980.20">
    <property type="entry name" value="Four-carbon acid sugar kinase, nucleotide binding domain"/>
    <property type="match status" value="1"/>
</dbReference>
<dbReference type="SUPFAM" id="SSF142764">
    <property type="entry name" value="YgbK-like"/>
    <property type="match status" value="1"/>
</dbReference>
<dbReference type="AlphaFoldDB" id="A0A4R7HWR8"/>
<keyword evidence="5" id="KW-0067">ATP-binding</keyword>
<evidence type="ECO:0000313" key="10">
    <source>
        <dbReference type="Proteomes" id="UP000294558"/>
    </source>
</evidence>
<protein>
    <submittedName>
        <fullName evidence="9">Uncharacterized protein YgbK (DUF1537 family)</fullName>
    </submittedName>
</protein>
<gene>
    <name evidence="9" type="ORF">BDK89_0478</name>
</gene>
<feature type="domain" description="Four-carbon acid sugar kinase nucleotide binding" evidence="8">
    <location>
        <begin position="263"/>
        <end position="422"/>
    </location>
</feature>
<dbReference type="Gene3D" id="3.40.50.10840">
    <property type="entry name" value="Putative sugar-binding, N-terminal domain"/>
    <property type="match status" value="1"/>
</dbReference>
<dbReference type="Pfam" id="PF07005">
    <property type="entry name" value="SBD_N"/>
    <property type="match status" value="1"/>
</dbReference>
<evidence type="ECO:0000256" key="3">
    <source>
        <dbReference type="ARBA" id="ARBA00022741"/>
    </source>
</evidence>
<dbReference type="InterPro" id="IPR042213">
    <property type="entry name" value="NBD_C_sf"/>
</dbReference>
<dbReference type="Pfam" id="PF17042">
    <property type="entry name" value="NBD_C"/>
    <property type="match status" value="1"/>
</dbReference>
<name>A0A4R7HWR8_9ACTN</name>
<evidence type="ECO:0000259" key="8">
    <source>
        <dbReference type="Pfam" id="PF17042"/>
    </source>
</evidence>
<sequence>MAVPRVGFVGDDFTGSTDALESLYLGGIDAELLVDGTELSLPTERRASVGIATTARTWSPEQMWDRLPSSFAALRDAGADLCHYKVCSTFDSSPTIGSIGTAIEIGIEVLDADVVPVVIGTPPLGRAVVYGNLFARANGAMYRIDRHPTMSRHPVTPMDESDLRRHLERQTARTVGSVDIDVLSRGVEVALEAIDDERRSGRNIIVFDTVDDDHLRTIGRVLLHLARRTRTFVVGSSAVERAVGLASGASALPSPVPPVDQILVMSGSASPVTASQIEYARSIGYCTIRVEPTALDIESLLDLGRAAWSRGNSVIYYSALGPDDPSLRSSSGTRGPDISTRLGDAQADIVRRFLDSIEVSRLCVSGGDTCGRVVRDLGLNSLRILASVEPGGPLCLASSAHLGTDGLTVALKGGQVGSDDYFELVRRGGPTTSPALTLKDSP</sequence>
<keyword evidence="3" id="KW-0547">Nucleotide-binding</keyword>
<keyword evidence="10" id="KW-1185">Reference proteome</keyword>
<evidence type="ECO:0000256" key="2">
    <source>
        <dbReference type="ARBA" id="ARBA00022679"/>
    </source>
</evidence>
<evidence type="ECO:0000256" key="4">
    <source>
        <dbReference type="ARBA" id="ARBA00022777"/>
    </source>
</evidence>
<dbReference type="Proteomes" id="UP000294558">
    <property type="component" value="Unassembled WGS sequence"/>
</dbReference>
<dbReference type="RefSeq" id="WP_243839236.1">
    <property type="nucleotide sequence ID" value="NZ_SOAU01000001.1"/>
</dbReference>
<evidence type="ECO:0000259" key="7">
    <source>
        <dbReference type="Pfam" id="PF07005"/>
    </source>
</evidence>
<dbReference type="InterPro" id="IPR010737">
    <property type="entry name" value="4-carb_acid_sugar_kinase_N"/>
</dbReference>
<dbReference type="GO" id="GO:0016301">
    <property type="term" value="F:kinase activity"/>
    <property type="evidence" value="ECO:0007669"/>
    <property type="project" value="UniProtKB-KW"/>
</dbReference>
<keyword evidence="2" id="KW-0808">Transferase</keyword>
<dbReference type="InterPro" id="IPR031475">
    <property type="entry name" value="NBD_C"/>
</dbReference>
<comment type="caution">
    <text evidence="9">The sequence shown here is derived from an EMBL/GenBank/DDBJ whole genome shotgun (WGS) entry which is preliminary data.</text>
</comment>
<dbReference type="GO" id="GO:0005524">
    <property type="term" value="F:ATP binding"/>
    <property type="evidence" value="ECO:0007669"/>
    <property type="project" value="UniProtKB-KW"/>
</dbReference>
<feature type="domain" description="Four-carbon acid sugar kinase N-terminal" evidence="7">
    <location>
        <begin position="7"/>
        <end position="242"/>
    </location>
</feature>
<accession>A0A4R7HWR8</accession>
<evidence type="ECO:0000313" key="9">
    <source>
        <dbReference type="EMBL" id="TDT14919.1"/>
    </source>
</evidence>
<comment type="similarity">
    <text evidence="1">Belongs to the four-carbon acid sugar kinase family.</text>
</comment>
<evidence type="ECO:0000256" key="5">
    <source>
        <dbReference type="ARBA" id="ARBA00022840"/>
    </source>
</evidence>
<keyword evidence="6" id="KW-0119">Carbohydrate metabolism</keyword>
<organism evidence="9 10">
    <name type="scientific">Ilumatobacter fluminis</name>
    <dbReference type="NCBI Taxonomy" id="467091"/>
    <lineage>
        <taxon>Bacteria</taxon>
        <taxon>Bacillati</taxon>
        <taxon>Actinomycetota</taxon>
        <taxon>Acidimicrobiia</taxon>
        <taxon>Acidimicrobiales</taxon>
        <taxon>Ilumatobacteraceae</taxon>
        <taxon>Ilumatobacter</taxon>
    </lineage>
</organism>
<dbReference type="EMBL" id="SOAU01000001">
    <property type="protein sequence ID" value="TDT14919.1"/>
    <property type="molecule type" value="Genomic_DNA"/>
</dbReference>
<evidence type="ECO:0000256" key="1">
    <source>
        <dbReference type="ARBA" id="ARBA00005715"/>
    </source>
</evidence>